<feature type="compositionally biased region" description="Polar residues" evidence="2">
    <location>
        <begin position="896"/>
        <end position="909"/>
    </location>
</feature>
<evidence type="ECO:0000256" key="2">
    <source>
        <dbReference type="SAM" id="MobiDB-lite"/>
    </source>
</evidence>
<feature type="region of interest" description="Disordered" evidence="2">
    <location>
        <begin position="345"/>
        <end position="402"/>
    </location>
</feature>
<dbReference type="Pfam" id="PF00176">
    <property type="entry name" value="SNF2-rel_dom"/>
    <property type="match status" value="1"/>
</dbReference>
<feature type="region of interest" description="Disordered" evidence="2">
    <location>
        <begin position="1399"/>
        <end position="1430"/>
    </location>
</feature>
<reference evidence="5" key="1">
    <citation type="submission" date="2023-08" db="EMBL/GenBank/DDBJ databases">
        <authorList>
            <person name="Audoor S."/>
            <person name="Bilcke G."/>
        </authorList>
    </citation>
    <scope>NUCLEOTIDE SEQUENCE</scope>
</reference>
<dbReference type="PROSITE" id="PS51194">
    <property type="entry name" value="HELICASE_CTER"/>
    <property type="match status" value="1"/>
</dbReference>
<dbReference type="InterPro" id="IPR038718">
    <property type="entry name" value="SNF2-like_sf"/>
</dbReference>
<feature type="region of interest" description="Disordered" evidence="2">
    <location>
        <begin position="1220"/>
        <end position="1259"/>
    </location>
</feature>
<dbReference type="GO" id="GO:0006281">
    <property type="term" value="P:DNA repair"/>
    <property type="evidence" value="ECO:0007669"/>
    <property type="project" value="TreeGrafter"/>
</dbReference>
<feature type="region of interest" description="Disordered" evidence="2">
    <location>
        <begin position="1"/>
        <end position="97"/>
    </location>
</feature>
<dbReference type="SMART" id="SM00487">
    <property type="entry name" value="DEXDc"/>
    <property type="match status" value="1"/>
</dbReference>
<dbReference type="SMART" id="SM00490">
    <property type="entry name" value="HELICc"/>
    <property type="match status" value="1"/>
</dbReference>
<name>A0AAD2CBM2_9STRA</name>
<dbReference type="GO" id="GO:0005524">
    <property type="term" value="F:ATP binding"/>
    <property type="evidence" value="ECO:0007669"/>
    <property type="project" value="InterPro"/>
</dbReference>
<feature type="region of interest" description="Disordered" evidence="2">
    <location>
        <begin position="890"/>
        <end position="909"/>
    </location>
</feature>
<protein>
    <submittedName>
        <fullName evidence="5">Uncharacterized protein</fullName>
    </submittedName>
</protein>
<keyword evidence="1" id="KW-0378">Hydrolase</keyword>
<dbReference type="Gene3D" id="3.40.50.300">
    <property type="entry name" value="P-loop containing nucleotide triphosphate hydrolases"/>
    <property type="match status" value="1"/>
</dbReference>
<dbReference type="CDD" id="cd18793">
    <property type="entry name" value="SF2_C_SNF"/>
    <property type="match status" value="1"/>
</dbReference>
<dbReference type="Gene3D" id="3.40.50.10810">
    <property type="entry name" value="Tandem AAA-ATPase domain"/>
    <property type="match status" value="1"/>
</dbReference>
<dbReference type="Proteomes" id="UP001295423">
    <property type="component" value="Unassembled WGS sequence"/>
</dbReference>
<dbReference type="GO" id="GO:0031297">
    <property type="term" value="P:replication fork processing"/>
    <property type="evidence" value="ECO:0007669"/>
    <property type="project" value="TreeGrafter"/>
</dbReference>
<dbReference type="GO" id="GO:0043596">
    <property type="term" value="C:nuclear replication fork"/>
    <property type="evidence" value="ECO:0007669"/>
    <property type="project" value="TreeGrafter"/>
</dbReference>
<dbReference type="Pfam" id="PF00271">
    <property type="entry name" value="Helicase_C"/>
    <property type="match status" value="1"/>
</dbReference>
<dbReference type="InterPro" id="IPR014001">
    <property type="entry name" value="Helicase_ATP-bd"/>
</dbReference>
<gene>
    <name evidence="5" type="ORF">CYCCA115_LOCUS189</name>
</gene>
<feature type="domain" description="Helicase ATP-binding" evidence="3">
    <location>
        <begin position="590"/>
        <end position="792"/>
    </location>
</feature>
<feature type="domain" description="Helicase C-terminal" evidence="4">
    <location>
        <begin position="1006"/>
        <end position="1160"/>
    </location>
</feature>
<dbReference type="EMBL" id="CAKOGP040000001">
    <property type="protein sequence ID" value="CAJ1896022.1"/>
    <property type="molecule type" value="Genomic_DNA"/>
</dbReference>
<keyword evidence="6" id="KW-1185">Reference proteome</keyword>
<feature type="region of interest" description="Disordered" evidence="2">
    <location>
        <begin position="1272"/>
        <end position="1308"/>
    </location>
</feature>
<accession>A0AAD2CBM2</accession>
<feature type="region of interest" description="Disordered" evidence="2">
    <location>
        <begin position="656"/>
        <end position="677"/>
    </location>
</feature>
<evidence type="ECO:0000256" key="1">
    <source>
        <dbReference type="ARBA" id="ARBA00022801"/>
    </source>
</evidence>
<feature type="compositionally biased region" description="Acidic residues" evidence="2">
    <location>
        <begin position="1421"/>
        <end position="1430"/>
    </location>
</feature>
<evidence type="ECO:0000313" key="6">
    <source>
        <dbReference type="Proteomes" id="UP001295423"/>
    </source>
</evidence>
<feature type="compositionally biased region" description="Polar residues" evidence="2">
    <location>
        <begin position="1277"/>
        <end position="1301"/>
    </location>
</feature>
<feature type="compositionally biased region" description="Polar residues" evidence="2">
    <location>
        <begin position="1399"/>
        <end position="1418"/>
    </location>
</feature>
<proteinExistence type="predicted"/>
<dbReference type="GO" id="GO:0016787">
    <property type="term" value="F:hydrolase activity"/>
    <property type="evidence" value="ECO:0007669"/>
    <property type="project" value="UniProtKB-KW"/>
</dbReference>
<dbReference type="SUPFAM" id="SSF52540">
    <property type="entry name" value="P-loop containing nucleoside triphosphate hydrolases"/>
    <property type="match status" value="2"/>
</dbReference>
<evidence type="ECO:0000259" key="4">
    <source>
        <dbReference type="PROSITE" id="PS51194"/>
    </source>
</evidence>
<dbReference type="PANTHER" id="PTHR45766:SF6">
    <property type="entry name" value="SWI_SNF-RELATED MATRIX-ASSOCIATED ACTIN-DEPENDENT REGULATOR OF CHROMATIN SUBFAMILY A-LIKE PROTEIN 1"/>
    <property type="match status" value="1"/>
</dbReference>
<dbReference type="InterPro" id="IPR001650">
    <property type="entry name" value="Helicase_C-like"/>
</dbReference>
<dbReference type="PANTHER" id="PTHR45766">
    <property type="entry name" value="DNA ANNEALING HELICASE AND ENDONUCLEASE ZRANB3 FAMILY MEMBER"/>
    <property type="match status" value="1"/>
</dbReference>
<dbReference type="InterPro" id="IPR027417">
    <property type="entry name" value="P-loop_NTPase"/>
</dbReference>
<organism evidence="5 6">
    <name type="scientific">Cylindrotheca closterium</name>
    <dbReference type="NCBI Taxonomy" id="2856"/>
    <lineage>
        <taxon>Eukaryota</taxon>
        <taxon>Sar</taxon>
        <taxon>Stramenopiles</taxon>
        <taxon>Ochrophyta</taxon>
        <taxon>Bacillariophyta</taxon>
        <taxon>Bacillariophyceae</taxon>
        <taxon>Bacillariophycidae</taxon>
        <taxon>Bacillariales</taxon>
        <taxon>Bacillariaceae</taxon>
        <taxon>Cylindrotheca</taxon>
    </lineage>
</organism>
<feature type="compositionally biased region" description="Polar residues" evidence="2">
    <location>
        <begin position="58"/>
        <end position="71"/>
    </location>
</feature>
<dbReference type="InterPro" id="IPR000330">
    <property type="entry name" value="SNF2_N"/>
</dbReference>
<comment type="caution">
    <text evidence="5">The sequence shown here is derived from an EMBL/GenBank/DDBJ whole genome shotgun (WGS) entry which is preliminary data.</text>
</comment>
<feature type="compositionally biased region" description="Low complexity" evidence="2">
    <location>
        <begin position="366"/>
        <end position="376"/>
    </location>
</feature>
<evidence type="ECO:0000259" key="3">
    <source>
        <dbReference type="PROSITE" id="PS51192"/>
    </source>
</evidence>
<dbReference type="InterPro" id="IPR049730">
    <property type="entry name" value="SNF2/RAD54-like_C"/>
</dbReference>
<dbReference type="PROSITE" id="PS51192">
    <property type="entry name" value="HELICASE_ATP_BIND_1"/>
    <property type="match status" value="1"/>
</dbReference>
<evidence type="ECO:0000313" key="5">
    <source>
        <dbReference type="EMBL" id="CAJ1896022.1"/>
    </source>
</evidence>
<feature type="compositionally biased region" description="Polar residues" evidence="2">
    <location>
        <begin position="1"/>
        <end position="15"/>
    </location>
</feature>
<sequence>MSSFNNWDDGNSFASEHNVPVAEETSWQDRRDSLSDGSVDPAMFSNMFNEEPLGEPGGNNSAANRPNNHGNPSILEHEEEPASAMKGTGGSVLSNNNTMAVENGHQMGSTFHETSETDTMGHMSNGLGPMQNGNHYTANGVIVTPHEMNGGGQHTGMDHTSSQYIMKQAPQSAQNGTAESNMAIHHENATTHSVDPSRYNQTTYSGFPQSQIAVPATPAAAHETHNSVDQSRYNQSAYTGFLQSQAAAPDALAAAHESMNSVDPSRYNQNAYSGFPQSQAATPAAAHETVKNEQEASHIQRDLEAVASMYNMDGQGHPSNSSTNNGGGEAVIELLDDDDYTQEMNSAEDHNNKRRKLTNGDASVDAATAAAAARRASMPDWMSNRSSQQPMQRKAVPIQRPTAMAPRPAAVPSWSMPPVEEQRQTSVIHEPSYIELPDGFVPKWDQLFPIQRRPQKTERRLFELSLLNVQEFTITGLPLVEGMEPTPVTGFRSKIKEICKPHGKSTFEKDKEGVGGKWRIPLGAYRTFYSWLNSDVMTKVIGIPESQLKIASLGKARLERGFPSVGKILSKGVPKGLATTLAPFQRGGVDFVAERNGRALIADEMGLGKTIQSIASLSMYWEEWPLLILTPSSARYHWENEFRHWLGADSPVNNDMGNSNGLDFGGEDESAEQQNDFDPRLPQARPMPLLHNSQINVLTSSKDPLFPNSDTRVVICSYGLAPTLVEKQMIVPGLFRCAIVDESHMLKNIKSQRTLRLVPILHATNRCILLSGTPAFARPSELLPQLKILSTEKATWWGDERLFVQKYVKRTSPARRAELFALLTGTIMIRRLKTDMLKSMPKKLREKVLTNVVSPEQRKEFHQCMMMLREGKGVLGQLARQHSALDTVDDHDSHAVSLSNEKSNPSQVSDHARAALAQQYQEQFQQRTQQLVHSLDTVRHQLDPTQQQEFIQQQQYKIRRELDAWYKEQLQQQEATIEEAEDSRKTVLNRMYTLTATAKIPFITEMIKRWLADPTKGKLCVFAHHKFVLNDLINLTGLSNESGSTTRYIRIDGSTSPKLRQAQINAFQTDPDVKIAILGITAAGVAVTLTASSTVWFTELFWTPALMIQAEDRCHRIGQNARVKCLYFVAKGTLDELLWKLLERKFRDLGEFVEGQEKMKIVVDKTYHGEKEFRSIFSKPEDDDIPDDAMDFGDIDGEDTGESLFDLDEDIEGDITMLGNEEITRTFVPGGDDDGQDPESKMASGTGAQSKPAKKPILGSSEDDAIALLSDDEDEQPSTTANGNTQSAAFKTEKVVSSANGSEPAKPTRNRCYNQIFDGPKFEMLLALYNGRPIVSQRNTRTPSRPAIADILVAVNGTTLPVLLDMNQITQALKKLIAKGPVELTFMDSAGWTSHLLQPQAPQRSPQHRVANSMQNQGSDEIIELSDDDD</sequence>